<organism evidence="1 2">
    <name type="scientific">Dacryopinax primogenitus (strain DJM 731)</name>
    <name type="common">Brown rot fungus</name>
    <dbReference type="NCBI Taxonomy" id="1858805"/>
    <lineage>
        <taxon>Eukaryota</taxon>
        <taxon>Fungi</taxon>
        <taxon>Dikarya</taxon>
        <taxon>Basidiomycota</taxon>
        <taxon>Agaricomycotina</taxon>
        <taxon>Dacrymycetes</taxon>
        <taxon>Dacrymycetales</taxon>
        <taxon>Dacrymycetaceae</taxon>
        <taxon>Dacryopinax</taxon>
    </lineage>
</organism>
<evidence type="ECO:0000313" key="1">
    <source>
        <dbReference type="EMBL" id="EJU04892.1"/>
    </source>
</evidence>
<proteinExistence type="predicted"/>
<dbReference type="Proteomes" id="UP000030653">
    <property type="component" value="Unassembled WGS sequence"/>
</dbReference>
<reference evidence="1 2" key="1">
    <citation type="journal article" date="2012" name="Science">
        <title>The Paleozoic origin of enzymatic lignin decomposition reconstructed from 31 fungal genomes.</title>
        <authorList>
            <person name="Floudas D."/>
            <person name="Binder M."/>
            <person name="Riley R."/>
            <person name="Barry K."/>
            <person name="Blanchette R.A."/>
            <person name="Henrissat B."/>
            <person name="Martinez A.T."/>
            <person name="Otillar R."/>
            <person name="Spatafora J.W."/>
            <person name="Yadav J.S."/>
            <person name="Aerts A."/>
            <person name="Benoit I."/>
            <person name="Boyd A."/>
            <person name="Carlson A."/>
            <person name="Copeland A."/>
            <person name="Coutinho P.M."/>
            <person name="de Vries R.P."/>
            <person name="Ferreira P."/>
            <person name="Findley K."/>
            <person name="Foster B."/>
            <person name="Gaskell J."/>
            <person name="Glotzer D."/>
            <person name="Gorecki P."/>
            <person name="Heitman J."/>
            <person name="Hesse C."/>
            <person name="Hori C."/>
            <person name="Igarashi K."/>
            <person name="Jurgens J.A."/>
            <person name="Kallen N."/>
            <person name="Kersten P."/>
            <person name="Kohler A."/>
            <person name="Kuees U."/>
            <person name="Kumar T.K.A."/>
            <person name="Kuo A."/>
            <person name="LaButti K."/>
            <person name="Larrondo L.F."/>
            <person name="Lindquist E."/>
            <person name="Ling A."/>
            <person name="Lombard V."/>
            <person name="Lucas S."/>
            <person name="Lundell T."/>
            <person name="Martin R."/>
            <person name="McLaughlin D.J."/>
            <person name="Morgenstern I."/>
            <person name="Morin E."/>
            <person name="Murat C."/>
            <person name="Nagy L.G."/>
            <person name="Nolan M."/>
            <person name="Ohm R.A."/>
            <person name="Patyshakuliyeva A."/>
            <person name="Rokas A."/>
            <person name="Ruiz-Duenas F.J."/>
            <person name="Sabat G."/>
            <person name="Salamov A."/>
            <person name="Samejima M."/>
            <person name="Schmutz J."/>
            <person name="Slot J.C."/>
            <person name="St John F."/>
            <person name="Stenlid J."/>
            <person name="Sun H."/>
            <person name="Sun S."/>
            <person name="Syed K."/>
            <person name="Tsang A."/>
            <person name="Wiebenga A."/>
            <person name="Young D."/>
            <person name="Pisabarro A."/>
            <person name="Eastwood D.C."/>
            <person name="Martin F."/>
            <person name="Cullen D."/>
            <person name="Grigoriev I.V."/>
            <person name="Hibbett D.S."/>
        </authorList>
    </citation>
    <scope>NUCLEOTIDE SEQUENCE [LARGE SCALE GENOMIC DNA]</scope>
    <source>
        <strain evidence="1 2">DJM-731 SS1</strain>
    </source>
</reference>
<dbReference type="HOGENOM" id="CLU_2654452_0_0_1"/>
<protein>
    <submittedName>
        <fullName evidence="1">Uncharacterized protein</fullName>
    </submittedName>
</protein>
<dbReference type="GeneID" id="63687008"/>
<evidence type="ECO:0000313" key="2">
    <source>
        <dbReference type="Proteomes" id="UP000030653"/>
    </source>
</evidence>
<sequence length="76" mass="8184">MGRCKGIHSAASPVERPSGYRADALIARGIRSHVGGNENVFGGGRNASSAQSWEIGLQSCHQLSYAWLRAEVERIC</sequence>
<gene>
    <name evidence="1" type="ORF">DACRYDRAFT_20490</name>
</gene>
<name>M5GDW7_DACPD</name>
<dbReference type="RefSeq" id="XP_040631786.1">
    <property type="nucleotide sequence ID" value="XM_040771946.1"/>
</dbReference>
<accession>M5GDW7</accession>
<dbReference type="EMBL" id="JH795857">
    <property type="protein sequence ID" value="EJU04892.1"/>
    <property type="molecule type" value="Genomic_DNA"/>
</dbReference>
<keyword evidence="2" id="KW-1185">Reference proteome</keyword>
<dbReference type="AlphaFoldDB" id="M5GDW7"/>